<dbReference type="Pfam" id="PF13193">
    <property type="entry name" value="AMP-binding_C"/>
    <property type="match status" value="1"/>
</dbReference>
<evidence type="ECO:0000256" key="3">
    <source>
        <dbReference type="ARBA" id="ARBA00022598"/>
    </source>
</evidence>
<dbReference type="FunFam" id="2.30.38.10:FF:000001">
    <property type="entry name" value="Non-ribosomal peptide synthetase PvdI"/>
    <property type="match status" value="1"/>
</dbReference>
<dbReference type="GO" id="GO:0016874">
    <property type="term" value="F:ligase activity"/>
    <property type="evidence" value="ECO:0007669"/>
    <property type="project" value="UniProtKB-KW"/>
</dbReference>
<dbReference type="InterPro" id="IPR042099">
    <property type="entry name" value="ANL_N_sf"/>
</dbReference>
<dbReference type="AlphaFoldDB" id="A0A4P9ZKV5"/>
<dbReference type="SUPFAM" id="SSF52777">
    <property type="entry name" value="CoA-dependent acyltransferases"/>
    <property type="match status" value="2"/>
</dbReference>
<evidence type="ECO:0000256" key="2">
    <source>
        <dbReference type="ARBA" id="ARBA00022553"/>
    </source>
</evidence>
<dbReference type="Gene3D" id="1.10.1200.10">
    <property type="entry name" value="ACP-like"/>
    <property type="match status" value="1"/>
</dbReference>
<keyword evidence="3" id="KW-0436">Ligase</keyword>
<dbReference type="InterPro" id="IPR023213">
    <property type="entry name" value="CAT-like_dom_sf"/>
</dbReference>
<dbReference type="PANTHER" id="PTHR45527">
    <property type="entry name" value="NONRIBOSOMAL PEPTIDE SYNTHETASE"/>
    <property type="match status" value="1"/>
</dbReference>
<accession>A0A4P9ZKV5</accession>
<dbReference type="Gene3D" id="3.30.559.30">
    <property type="entry name" value="Nonribosomal peptide synthetase, condensation domain"/>
    <property type="match status" value="1"/>
</dbReference>
<dbReference type="SMART" id="SM00823">
    <property type="entry name" value="PKS_PP"/>
    <property type="match status" value="1"/>
</dbReference>
<dbReference type="InterPro" id="IPR036736">
    <property type="entry name" value="ACP-like_sf"/>
</dbReference>
<dbReference type="GO" id="GO:0044550">
    <property type="term" value="P:secondary metabolite biosynthetic process"/>
    <property type="evidence" value="ECO:0007669"/>
    <property type="project" value="TreeGrafter"/>
</dbReference>
<feature type="non-terminal residue" evidence="5">
    <location>
        <position position="600"/>
    </location>
</feature>
<evidence type="ECO:0000313" key="5">
    <source>
        <dbReference type="EMBL" id="RKP33887.1"/>
    </source>
</evidence>
<dbReference type="PROSITE" id="PS50075">
    <property type="entry name" value="CARRIER"/>
    <property type="match status" value="1"/>
</dbReference>
<dbReference type="InterPro" id="IPR020806">
    <property type="entry name" value="PKS_PP-bd"/>
</dbReference>
<organism evidence="5 6">
    <name type="scientific">Dimargaris cristalligena</name>
    <dbReference type="NCBI Taxonomy" id="215637"/>
    <lineage>
        <taxon>Eukaryota</taxon>
        <taxon>Fungi</taxon>
        <taxon>Fungi incertae sedis</taxon>
        <taxon>Zoopagomycota</taxon>
        <taxon>Kickxellomycotina</taxon>
        <taxon>Dimargaritomycetes</taxon>
        <taxon>Dimargaritales</taxon>
        <taxon>Dimargaritaceae</taxon>
        <taxon>Dimargaris</taxon>
    </lineage>
</organism>
<evidence type="ECO:0000256" key="1">
    <source>
        <dbReference type="ARBA" id="ARBA00022450"/>
    </source>
</evidence>
<keyword evidence="2" id="KW-0597">Phosphoprotein</keyword>
<dbReference type="Pfam" id="PF00668">
    <property type="entry name" value="Condensation"/>
    <property type="match status" value="1"/>
</dbReference>
<dbReference type="Gene3D" id="3.40.50.12780">
    <property type="entry name" value="N-terminal domain of ligase-like"/>
    <property type="match status" value="1"/>
</dbReference>
<reference evidence="6" key="1">
    <citation type="journal article" date="2018" name="Nat. Microbiol.">
        <title>Leveraging single-cell genomics to expand the fungal tree of life.</title>
        <authorList>
            <person name="Ahrendt S.R."/>
            <person name="Quandt C.A."/>
            <person name="Ciobanu D."/>
            <person name="Clum A."/>
            <person name="Salamov A."/>
            <person name="Andreopoulos B."/>
            <person name="Cheng J.F."/>
            <person name="Woyke T."/>
            <person name="Pelin A."/>
            <person name="Henrissat B."/>
            <person name="Reynolds N.K."/>
            <person name="Benny G.L."/>
            <person name="Smith M.E."/>
            <person name="James T.Y."/>
            <person name="Grigoriev I.V."/>
        </authorList>
    </citation>
    <scope>NUCLEOTIDE SEQUENCE [LARGE SCALE GENOMIC DNA]</scope>
    <source>
        <strain evidence="6">RSA 468</strain>
    </source>
</reference>
<name>A0A4P9ZKV5_9FUNG</name>
<dbReference type="SUPFAM" id="SSF47336">
    <property type="entry name" value="ACP-like"/>
    <property type="match status" value="1"/>
</dbReference>
<dbReference type="InterPro" id="IPR045851">
    <property type="entry name" value="AMP-bd_C_sf"/>
</dbReference>
<keyword evidence="6" id="KW-1185">Reference proteome</keyword>
<dbReference type="Proteomes" id="UP000268162">
    <property type="component" value="Unassembled WGS sequence"/>
</dbReference>
<dbReference type="Gene3D" id="3.30.559.10">
    <property type="entry name" value="Chloramphenicol acetyltransferase-like domain"/>
    <property type="match status" value="1"/>
</dbReference>
<feature type="domain" description="Carrier" evidence="4">
    <location>
        <begin position="210"/>
        <end position="286"/>
    </location>
</feature>
<gene>
    <name evidence="5" type="ORF">BJ085DRAFT_22401</name>
</gene>
<dbReference type="Gene3D" id="3.30.300.30">
    <property type="match status" value="1"/>
</dbReference>
<dbReference type="PANTHER" id="PTHR45527:SF1">
    <property type="entry name" value="FATTY ACID SYNTHASE"/>
    <property type="match status" value="1"/>
</dbReference>
<dbReference type="InterPro" id="IPR009081">
    <property type="entry name" value="PP-bd_ACP"/>
</dbReference>
<dbReference type="GO" id="GO:0005737">
    <property type="term" value="C:cytoplasm"/>
    <property type="evidence" value="ECO:0007669"/>
    <property type="project" value="TreeGrafter"/>
</dbReference>
<dbReference type="STRING" id="215637.A0A4P9ZKV5"/>
<dbReference type="GO" id="GO:0031177">
    <property type="term" value="F:phosphopantetheine binding"/>
    <property type="evidence" value="ECO:0007669"/>
    <property type="project" value="InterPro"/>
</dbReference>
<proteinExistence type="predicted"/>
<sequence length="600" mass="66871">MYGPTECFVCHAVEIRSGEPVTIGHPIPNTECYILDRHLQPVPIGVPGEIYVGGICVTRGYVNLPELTRERLLPNPFTDQGYLYRTGDTGRWLPNGTVEYFARRDDQVKVRGHRVEPQEIETVLLSHPEVQSAAVVITSGKLYGFVSPESVPVGSLKAHSSSCLPPYMIPHTLFALAKLPSTTNGKTDKRALVGLLTQLTSPTTGCSTTHPRNLTETLIVEALSQTLGIATGDIDMYDSFFQLGGDSISAIRFSSLCRDCGLHVSIAQIFKCSNLAELAECVAEQPSTTQSHDPYSLLDYQPFSLLDNGDLSSTTVDSLMQEAASQLNIEPVNITDILPVSSLQQGFLVSTLKDPSAYMVQESFTIPGTLDIDRLQRAWHQVAQRHDILRTKFIQPRTISSQTFLQVVTSQCDIEWSVHTEISHNDWPRIEKEYFATDRQRGFTFNGPLLRISLYTSSTTDITQTLGFLTFHHALLDAWSQNIILAELIGLYHDSVPVPATQFTGYMRHLQSLDQPQLQQFWQGNLDGAKLTPAIQFPMHPNERVLHEYGIHRFTFSTSLPTLSAFCREQRITLNSLLRGVWALTLARYLGESDEVTFGV</sequence>
<dbReference type="InterPro" id="IPR001242">
    <property type="entry name" value="Condensation_dom"/>
</dbReference>
<dbReference type="Pfam" id="PF00501">
    <property type="entry name" value="AMP-binding"/>
    <property type="match status" value="1"/>
</dbReference>
<keyword evidence="1" id="KW-0596">Phosphopantetheine</keyword>
<dbReference type="EMBL" id="ML003490">
    <property type="protein sequence ID" value="RKP33887.1"/>
    <property type="molecule type" value="Genomic_DNA"/>
</dbReference>
<protein>
    <recommendedName>
        <fullName evidence="4">Carrier domain-containing protein</fullName>
    </recommendedName>
</protein>
<evidence type="ECO:0000313" key="6">
    <source>
        <dbReference type="Proteomes" id="UP000268162"/>
    </source>
</evidence>
<evidence type="ECO:0000259" key="4">
    <source>
        <dbReference type="PROSITE" id="PS50075"/>
    </source>
</evidence>
<dbReference type="InterPro" id="IPR000873">
    <property type="entry name" value="AMP-dep_synth/lig_dom"/>
</dbReference>
<dbReference type="SUPFAM" id="SSF56801">
    <property type="entry name" value="Acetyl-CoA synthetase-like"/>
    <property type="match status" value="1"/>
</dbReference>
<dbReference type="InterPro" id="IPR025110">
    <property type="entry name" value="AMP-bd_C"/>
</dbReference>
<dbReference type="Pfam" id="PF00550">
    <property type="entry name" value="PP-binding"/>
    <property type="match status" value="1"/>
</dbReference>
<dbReference type="GO" id="GO:0043041">
    <property type="term" value="P:amino acid activation for nonribosomal peptide biosynthetic process"/>
    <property type="evidence" value="ECO:0007669"/>
    <property type="project" value="TreeGrafter"/>
</dbReference>